<protein>
    <submittedName>
        <fullName evidence="1">Uncharacterized protein</fullName>
    </submittedName>
</protein>
<accession>A0A8S5V5N9</accession>
<reference evidence="1" key="1">
    <citation type="journal article" date="2021" name="Proc. Natl. Acad. Sci. U.S.A.">
        <title>A Catalog of Tens of Thousands of Viruses from Human Metagenomes Reveals Hidden Associations with Chronic Diseases.</title>
        <authorList>
            <person name="Tisza M.J."/>
            <person name="Buck C.B."/>
        </authorList>
    </citation>
    <scope>NUCLEOTIDE SEQUENCE</scope>
    <source>
        <strain evidence="1">CtYaH2</strain>
    </source>
</reference>
<organism evidence="1">
    <name type="scientific">Siphoviridae sp. ctYaH2</name>
    <dbReference type="NCBI Taxonomy" id="2825549"/>
    <lineage>
        <taxon>Viruses</taxon>
        <taxon>Duplodnaviria</taxon>
        <taxon>Heunggongvirae</taxon>
        <taxon>Uroviricota</taxon>
        <taxon>Caudoviricetes</taxon>
    </lineage>
</organism>
<proteinExistence type="predicted"/>
<name>A0A8S5V5N9_9CAUD</name>
<evidence type="ECO:0000313" key="1">
    <source>
        <dbReference type="EMBL" id="DAG01935.1"/>
    </source>
</evidence>
<dbReference type="EMBL" id="BK016199">
    <property type="protein sequence ID" value="DAG01935.1"/>
    <property type="molecule type" value="Genomic_DNA"/>
</dbReference>
<sequence>MLFSFTSPSFIISLYNFYLLIQLARSHSLILTFANSLIIPIFAKNS</sequence>